<keyword evidence="5" id="KW-0808">Transferase</keyword>
<dbReference type="EMBL" id="PP272569">
    <property type="protein sequence ID" value="WZI33274.1"/>
    <property type="molecule type" value="Viral_cRNA"/>
</dbReference>
<proteinExistence type="inferred from homology"/>
<evidence type="ECO:0000256" key="2">
    <source>
        <dbReference type="ARBA" id="ARBA00034123"/>
    </source>
</evidence>
<feature type="domain" description="RdRp catalytic" evidence="4">
    <location>
        <begin position="1253"/>
        <end position="1453"/>
    </location>
</feature>
<dbReference type="InterPro" id="IPR007322">
    <property type="entry name" value="RNA_pol_bunyavir"/>
</dbReference>
<keyword evidence="5" id="KW-0548">Nucleotidyltransferase</keyword>
<keyword evidence="3" id="KW-0175">Coiled coil</keyword>
<dbReference type="InterPro" id="IPR048547">
    <property type="entry name" value="L_thumb_ring_bunyavir"/>
</dbReference>
<dbReference type="Pfam" id="PF04196">
    <property type="entry name" value="Bunya_RdRp"/>
    <property type="match status" value="1"/>
</dbReference>
<dbReference type="InterPro" id="IPR007099">
    <property type="entry name" value="RNA-dir_pol_NSvirus"/>
</dbReference>
<dbReference type="PROSITE" id="PS50525">
    <property type="entry name" value="RDRP_SSRNA_NEG_SEG"/>
    <property type="match status" value="1"/>
</dbReference>
<dbReference type="GO" id="GO:0003968">
    <property type="term" value="F:RNA-directed RNA polymerase activity"/>
    <property type="evidence" value="ECO:0007669"/>
    <property type="project" value="UniProtKB-KW"/>
</dbReference>
<dbReference type="InterPro" id="IPR029124">
    <property type="entry name" value="L_protein_N"/>
</dbReference>
<sequence>MSKAIERATQLLTHFETMEDLNDKLALILDLQRTVLDENFPASAYAAVNIGYRIRHDLFLRCLAEYLEIPFSSDVGICYIENLLADATNINSKDLESHIAQTPDLAAVKEGVLYIIDAKVQSVSYSTAQETQKKYKEAFNCIARKYGVELKVLIVSLDPSVNRILTLPRDILKFQQDGTSVLLHKVQRECGEDIMTLTENAREIRDMYSNNVTYNRVQAHFSSQKYKDFRPWFDIPANCLDNMIKSHPSWKAMEERLGDRAKDLWEDIEFYNKLEKAGEDYQDTRTTKINERYRMDTEGYMNDFYNRLKIAVENPGKCDFAQPTNESLNEAFKIKESMLVNELETINTLNDAKPSQHFIWVPSEEKTGKLMVMKGQENIMKIARFTSAISNAPLMLKRESEHSITLQNGAANLLYSLSKSCDISNDIDNFTIFINDLKKSDVNKHMPFELRNGDVIKVSKNFSFKMHKGLEKEHVRAWAKIQKGYKKVKEMSQEEIDDLHEKKPKLLNITDECLLTRCEAKWNEMRSNLSREIDQNLASLHQYSHFHRKTQVESCNPISSKYIQRAMESTASCILKDITLLFKNMLVTAHLNSKDCYKLYFCKNVNICFVVLPNDSIMKAGSSIVYCCVCLVDYIEQYYVYNLDDSLAFSVQTKYIDPITDRVTSKWIVVSKPYRLDKTRLCQLFKAYENFILQVSIQSYLLSSSIAKDHTYTESDLENWYRETIALSYFSALNISKSVTSIVDPGRYMVNNSLADFSNNYQYIVEKFDPRPKTFYSLLLYIRLKEGCKRINAECSKVRMRKIQFREEDLLNVGIESCEIKAIYNKYLICAGISDVLIESQTFFYNCMKELHSQAQNMVKLYKVPLELELDYRKEYNERKEAGELYKYYERSVGTSITYDTFVGALVKNYSSFGDALLTLRKDIEVREGFFKNPNSIRTLSSSKSCVKHRQSKINIEMCEKLKNIIETEDKVDRMEALKEFNKRYKTNYRTDESDIGISLSRKDVDRHLVEHKVSDYLAVESTRVFDELCIILDKEFENIKKCLNKYVYKKIETVDDVKVYHLILWAVLNLDNDLFFTVFQKGQRTYNDREIYQGSYKNKLAMYFFEHIYKYFCSIHPEEMISEGGDRKTFKMNQIRKHDYRRMRDLRLNEIRKNREKHMEAIEKSLRLSTPSKEQSVATQMLETLEVGTSESARLSEIRKQLLEICRGEAKEVKSLPDHAKQQLAIHETTMRTNRYLRDVIGESYRKDYTYEDVEYIEPINLFEINADQSKWSAKDFTDKFIITVSLNPVLYPIEKKIIILFLLKYMRKKLILTDDTLATLMNFKMASYQTGEFDPFRILLKNYTRNYCYITQNWLQGNFNYSSSFIHATCMITYKDRLNVLERDDRYGCSYIHSTSLVHSDDNNTSILLQINRDSLLYKAFSKGLAGWILISIFRDTMEDFCVHLNDKKTFISRLIKEFISQTVVAGEQCPTWQRDILPILGNASFMSSMEDIYALSSHLQTAICHGAPPSIIEIGRGIIHSCVYSIYMQGYEMHNDPVKVFNVERQWLPMQLAGTLEVPSYILSLYGPASNDPWKLKNLINLILNKKAYMIENYSKLTDLMIKIDLLTQEDIDQLDQSQKFFLKFMTMFHPCHHIEEESEQDLEILDPDCLRPAVLIRPRSFVSGSYLSRFYTKHMFESMVSNNEIDQFILENPEVTFSKPMQNSIYSKWCAMKYKMVNFVQSLSLQSRSQLLVDKVIHCKSNLIRQSFIEDYLASQNYEVYMGENTMMEGHLTYNEAYEKIRSLTSNNQLNVETVKNVCRSVLLSNKFLQVLMEVDDNISYEYAVKNTSNYITKFRSIYHTQEIVNPPSKIIRSYLYPYKAIDKTEFRIEGYLRDELDFLSKYIDRTNYYKIYKSVFGETYYNTRNANIDNLRESLNELKKSYSEKNLAQIISKVNGQAFAYFLMYNYKSRLVIVKDFCPSPTRFIPILIGSNIKDNMFININLISNIVHKKNLEICTTVNLTPGLSYLVDVFYAYFNFVEACINPTCRHAIMQQTLPYLTYKNKNVCRGIIESDETILVSDKKLCMIFMAKYGIQLTENQTRYCESLFNSTRSINTEWFQAHMDRNNRIGEFDACYFTKNIRVLIKGINKTIKEFIVEINSKDYLDSSECQIVISNILKKVSYDLALDDKYYFTLPSPRFMKPYTLYLRRDRRHTLIISREYQIGELRGEMRPVVNVGYRFNEEINVPVYDLEDVHFIYKSESGAAWENEEDIKTIVKLKVGPRLKLSIKRKLYKKLSDAGFSTNIYFCTLNWNRFINCYTLLSCLDSGRHEINLTEIYRCITDLREEIQPDDKVCRIPFLDIHKHLFVDETAAFSYDTSELDVTDYTGSVTSIASVPFGIPIPFAGRIEANNIGLETFFRGLSITFRYAKINKPIYDSMVIRPQEDFLEPCAALCSSFDLLKTILSNGTRSGMYTIYYTCIYYCDRYGHYTQLKKRFLELTKKYGYTKLGTHFYEDDKLLERVKNKIYTYCIIDDNEVTENYRLILKAFADNIGIYTIQKLQYIEEIKRAQELDSEMIMDTEQL</sequence>
<evidence type="ECO:0000259" key="4">
    <source>
        <dbReference type="PROSITE" id="PS50525"/>
    </source>
</evidence>
<name>A0AB38ZJT8_9VIRU</name>
<evidence type="ECO:0000256" key="3">
    <source>
        <dbReference type="SAM" id="Coils"/>
    </source>
</evidence>
<dbReference type="GO" id="GO:0016787">
    <property type="term" value="F:hydrolase activity"/>
    <property type="evidence" value="ECO:0007669"/>
    <property type="project" value="UniProtKB-KW"/>
</dbReference>
<organism evidence="5">
    <name type="scientific">Crocidura lasiura ribovirus 4</name>
    <dbReference type="NCBI Taxonomy" id="3139500"/>
    <lineage>
        <taxon>Viruses</taxon>
        <taxon>Riboviria</taxon>
    </lineage>
</organism>
<evidence type="ECO:0000256" key="1">
    <source>
        <dbReference type="ARBA" id="ARBA00022801"/>
    </source>
</evidence>
<dbReference type="Pfam" id="PF15518">
    <property type="entry name" value="L_protein_N"/>
    <property type="match status" value="1"/>
</dbReference>
<comment type="similarity">
    <text evidence="2">Belongs to the Bunyavirales RNA polymerase family.</text>
</comment>
<protein>
    <submittedName>
        <fullName evidence="5">RNA-dependent RNA polymerase</fullName>
    </submittedName>
</protein>
<evidence type="ECO:0000313" key="5">
    <source>
        <dbReference type="EMBL" id="WZI33274.1"/>
    </source>
</evidence>
<dbReference type="Pfam" id="PF21561">
    <property type="entry name" value="L_thumb_ring_vir"/>
    <property type="match status" value="1"/>
</dbReference>
<accession>A0AB38ZJT8</accession>
<reference evidence="5" key="1">
    <citation type="journal article" date="2024" name="NPJ Biofilms Microbiomes">
        <title>Decoding the RNA viromes in shrew lungs along the eastern coast of China.</title>
        <authorList>
            <person name="Zhang J.T."/>
            <person name="Hu Z.Y."/>
            <person name="Tang F."/>
            <person name="Liu Y.T."/>
            <person name="Tan W.L."/>
            <person name="Ma X.F."/>
            <person name="Zhang Y.F."/>
            <person name="Si G.Q."/>
            <person name="Zhang L."/>
            <person name="Zhang M.Q."/>
            <person name="Peng C."/>
            <person name="Fu B.K."/>
            <person name="Fang L.Q."/>
            <person name="Zhang X.A."/>
            <person name="Liu W."/>
        </authorList>
    </citation>
    <scope>NUCLEOTIDE SEQUENCE</scope>
    <source>
        <strain evidence="5">Ribo_16</strain>
    </source>
</reference>
<keyword evidence="1" id="KW-0378">Hydrolase</keyword>
<dbReference type="GO" id="GO:0006351">
    <property type="term" value="P:DNA-templated transcription"/>
    <property type="evidence" value="ECO:0007669"/>
    <property type="project" value="InterPro"/>
</dbReference>
<dbReference type="Gene3D" id="3.40.91.60">
    <property type="match status" value="1"/>
</dbReference>
<reference evidence="5" key="2">
    <citation type="submission" date="2024-01" db="EMBL/GenBank/DDBJ databases">
        <authorList>
            <person name="Zhang X.-A."/>
            <person name="Zhang J.-T."/>
            <person name="Hu Z.-Y."/>
            <person name="Liu W."/>
        </authorList>
    </citation>
    <scope>NUCLEOTIDE SEQUENCE</scope>
    <source>
        <strain evidence="5">Ribo_16</strain>
    </source>
</reference>
<dbReference type="GO" id="GO:0039694">
    <property type="term" value="P:viral RNA genome replication"/>
    <property type="evidence" value="ECO:0007669"/>
    <property type="project" value="InterPro"/>
</dbReference>
<keyword evidence="5" id="KW-0696">RNA-directed RNA polymerase</keyword>
<feature type="coiled-coil region" evidence="3">
    <location>
        <begin position="1906"/>
        <end position="1933"/>
    </location>
</feature>